<dbReference type="Proteomes" id="UP000323380">
    <property type="component" value="Unassembled WGS sequence"/>
</dbReference>
<dbReference type="AlphaFoldDB" id="A0A5D0NK96"/>
<comment type="caution">
    <text evidence="2">The sequence shown here is derived from an EMBL/GenBank/DDBJ whole genome shotgun (WGS) entry which is preliminary data.</text>
</comment>
<reference evidence="2 3" key="1">
    <citation type="submission" date="2019-08" db="EMBL/GenBank/DDBJ databases">
        <title>Actinomadura sp. nov. CYP1-5 isolated from mountain soil.</title>
        <authorList>
            <person name="Songsumanus A."/>
            <person name="Kuncharoen N."/>
            <person name="Kudo T."/>
            <person name="Yuki M."/>
            <person name="Igarashi Y."/>
            <person name="Tanasupawat S."/>
        </authorList>
    </citation>
    <scope>NUCLEOTIDE SEQUENCE [LARGE SCALE GENOMIC DNA]</scope>
    <source>
        <strain evidence="2 3">JCM 14158</strain>
    </source>
</reference>
<evidence type="ECO:0000313" key="2">
    <source>
        <dbReference type="EMBL" id="TYB44896.1"/>
    </source>
</evidence>
<dbReference type="EMBL" id="VSFG01000004">
    <property type="protein sequence ID" value="TYB44896.1"/>
    <property type="molecule type" value="Genomic_DNA"/>
</dbReference>
<dbReference type="RefSeq" id="WP_067890639.1">
    <property type="nucleotide sequence ID" value="NZ_VSFG01000004.1"/>
</dbReference>
<evidence type="ECO:0000313" key="3">
    <source>
        <dbReference type="Proteomes" id="UP000323380"/>
    </source>
</evidence>
<keyword evidence="1" id="KW-0472">Membrane</keyword>
<organism evidence="2 3">
    <name type="scientific">Actinomadura chibensis</name>
    <dbReference type="NCBI Taxonomy" id="392828"/>
    <lineage>
        <taxon>Bacteria</taxon>
        <taxon>Bacillati</taxon>
        <taxon>Actinomycetota</taxon>
        <taxon>Actinomycetes</taxon>
        <taxon>Streptosporangiales</taxon>
        <taxon>Thermomonosporaceae</taxon>
        <taxon>Actinomadura</taxon>
    </lineage>
</organism>
<keyword evidence="3" id="KW-1185">Reference proteome</keyword>
<evidence type="ECO:0000256" key="1">
    <source>
        <dbReference type="SAM" id="Phobius"/>
    </source>
</evidence>
<feature type="transmembrane region" description="Helical" evidence="1">
    <location>
        <begin position="87"/>
        <end position="110"/>
    </location>
</feature>
<protein>
    <submittedName>
        <fullName evidence="2">Uncharacterized protein</fullName>
    </submittedName>
</protein>
<accession>A0A5D0NK96</accession>
<keyword evidence="1" id="KW-1133">Transmembrane helix</keyword>
<dbReference type="STRING" id="1220554.GCA_001552135_02857"/>
<proteinExistence type="predicted"/>
<keyword evidence="1" id="KW-0812">Transmembrane</keyword>
<sequence>MNRYHLGLLLCVLSAVLDLDGVVALGQSDPPPVGVAIGTATTGLLTCVGAVAAWRGRRGGVVLVVASRLTSALVFGVPAYFIGAPGWVYAAVGAGITLTAAGLGLTLTSLRRAARA</sequence>
<feature type="transmembrane region" description="Helical" evidence="1">
    <location>
        <begin position="36"/>
        <end position="54"/>
    </location>
</feature>
<name>A0A5D0NK96_9ACTN</name>
<gene>
    <name evidence="2" type="ORF">FXF69_22450</name>
</gene>
<feature type="transmembrane region" description="Helical" evidence="1">
    <location>
        <begin position="61"/>
        <end position="81"/>
    </location>
</feature>